<organism evidence="1 2">
    <name type="scientific">Prosthecodimorpha staleyi</name>
    <dbReference type="NCBI Taxonomy" id="2840188"/>
    <lineage>
        <taxon>Bacteria</taxon>
        <taxon>Pseudomonadati</taxon>
        <taxon>Pseudomonadota</taxon>
        <taxon>Alphaproteobacteria</taxon>
        <taxon>Hyphomicrobiales</taxon>
        <taxon>Ancalomicrobiaceae</taxon>
        <taxon>Prosthecodimorpha</taxon>
    </lineage>
</organism>
<evidence type="ECO:0000313" key="1">
    <source>
        <dbReference type="EMBL" id="MBT9291074.1"/>
    </source>
</evidence>
<dbReference type="InterPro" id="IPR010743">
    <property type="entry name" value="Methionine_synth_MetW"/>
</dbReference>
<dbReference type="RefSeq" id="WP_261969651.1">
    <property type="nucleotide sequence ID" value="NZ_JAHHZF010000008.1"/>
</dbReference>
<protein>
    <submittedName>
        <fullName evidence="1">Methionine biosynthesis protein MetW</fullName>
    </submittedName>
</protein>
<dbReference type="EMBL" id="JAHHZF010000008">
    <property type="protein sequence ID" value="MBT9291074.1"/>
    <property type="molecule type" value="Genomic_DNA"/>
</dbReference>
<dbReference type="AlphaFoldDB" id="A0A947DBA8"/>
<dbReference type="Proteomes" id="UP000766595">
    <property type="component" value="Unassembled WGS sequence"/>
</dbReference>
<evidence type="ECO:0000313" key="2">
    <source>
        <dbReference type="Proteomes" id="UP000766595"/>
    </source>
</evidence>
<keyword evidence="2" id="KW-1185">Reference proteome</keyword>
<dbReference type="InterPro" id="IPR029063">
    <property type="entry name" value="SAM-dependent_MTases_sf"/>
</dbReference>
<dbReference type="Gene3D" id="3.40.50.150">
    <property type="entry name" value="Vaccinia Virus protein VP39"/>
    <property type="match status" value="1"/>
</dbReference>
<dbReference type="SUPFAM" id="SSF53335">
    <property type="entry name" value="S-adenosyl-L-methionine-dependent methyltransferases"/>
    <property type="match status" value="1"/>
</dbReference>
<dbReference type="Pfam" id="PF07021">
    <property type="entry name" value="MetW"/>
    <property type="match status" value="1"/>
</dbReference>
<sequence length="222" mass="24688">MTERPTTTAAGQGTLFQAGGEPRVDLRVIADLVPRGARVLDVGCGDGALLQWLARSRAVDGRGIELSQKGVNECVARGLSVIQGDADTDLVYYPDDAFDVVILSQTLQATGQPKEVLKHLLRIGRRAIVSVPNFGYWRIRLQFLLRGRMPITEDLPYSWYDTPNIHFCTIRDFVELTKEPDVGAEMEKAVALNAGGQAMSLNAPWWFWNLFGEQGVFVLKRR</sequence>
<gene>
    <name evidence="1" type="primary">metW</name>
    <name evidence="1" type="ORF">KL771_16530</name>
</gene>
<dbReference type="CDD" id="cd02440">
    <property type="entry name" value="AdoMet_MTases"/>
    <property type="match status" value="1"/>
</dbReference>
<name>A0A947DBA8_9HYPH</name>
<reference evidence="1 2" key="1">
    <citation type="submission" date="2021-06" db="EMBL/GenBank/DDBJ databases">
        <authorList>
            <person name="Grouzdev D.S."/>
            <person name="Koziaeva V."/>
        </authorList>
    </citation>
    <scope>NUCLEOTIDE SEQUENCE [LARGE SCALE GENOMIC DNA]</scope>
    <source>
        <strain evidence="1 2">22</strain>
    </source>
</reference>
<dbReference type="NCBIfam" id="TIGR02081">
    <property type="entry name" value="metW"/>
    <property type="match status" value="1"/>
</dbReference>
<proteinExistence type="predicted"/>
<accession>A0A947DBA8</accession>
<comment type="caution">
    <text evidence="1">The sequence shown here is derived from an EMBL/GenBank/DDBJ whole genome shotgun (WGS) entry which is preliminary data.</text>
</comment>